<organism evidence="7 8">
    <name type="scientific">Candida boidinii</name>
    <name type="common">Yeast</name>
    <dbReference type="NCBI Taxonomy" id="5477"/>
    <lineage>
        <taxon>Eukaryota</taxon>
        <taxon>Fungi</taxon>
        <taxon>Dikarya</taxon>
        <taxon>Ascomycota</taxon>
        <taxon>Saccharomycotina</taxon>
        <taxon>Pichiomycetes</taxon>
        <taxon>Pichiales</taxon>
        <taxon>Pichiaceae</taxon>
        <taxon>Ogataea</taxon>
        <taxon>Ogataea/Candida clade</taxon>
    </lineage>
</organism>
<keyword evidence="8" id="KW-1185">Reference proteome</keyword>
<keyword evidence="3" id="KW-0498">Mitosis</keyword>
<dbReference type="SUPFAM" id="SSF52540">
    <property type="entry name" value="P-loop containing nucleoside triphosphate hydrolases"/>
    <property type="match status" value="1"/>
</dbReference>
<dbReference type="AlphaFoldDB" id="A0A9W6WKW7"/>
<proteinExistence type="predicted"/>
<keyword evidence="4" id="KW-0539">Nucleus</keyword>
<evidence type="ECO:0000259" key="6">
    <source>
        <dbReference type="Pfam" id="PF02463"/>
    </source>
</evidence>
<gene>
    <name evidence="7" type="ORF">Cboi02_000655800</name>
</gene>
<dbReference type="Gene3D" id="3.40.50.300">
    <property type="entry name" value="P-loop containing nucleotide triphosphate hydrolases"/>
    <property type="match status" value="1"/>
</dbReference>
<evidence type="ECO:0000313" key="8">
    <source>
        <dbReference type="Proteomes" id="UP001165120"/>
    </source>
</evidence>
<evidence type="ECO:0000256" key="3">
    <source>
        <dbReference type="ARBA" id="ARBA00022776"/>
    </source>
</evidence>
<comment type="caution">
    <text evidence="7">The sequence shown here is derived from an EMBL/GenBank/DDBJ whole genome shotgun (WGS) entry which is preliminary data.</text>
</comment>
<dbReference type="InterPro" id="IPR003395">
    <property type="entry name" value="RecF/RecN/SMC_N"/>
</dbReference>
<dbReference type="EMBL" id="BSXN01004472">
    <property type="protein sequence ID" value="GME81302.1"/>
    <property type="molecule type" value="Genomic_DNA"/>
</dbReference>
<dbReference type="PANTHER" id="PTHR18937:SF12">
    <property type="entry name" value="STRUCTURAL MAINTENANCE OF CHROMOSOMES PROTEIN"/>
    <property type="match status" value="1"/>
</dbReference>
<dbReference type="GO" id="GO:0005634">
    <property type="term" value="C:nucleus"/>
    <property type="evidence" value="ECO:0007669"/>
    <property type="project" value="UniProtKB-SubCell"/>
</dbReference>
<evidence type="ECO:0000256" key="2">
    <source>
        <dbReference type="ARBA" id="ARBA00022618"/>
    </source>
</evidence>
<keyword evidence="5" id="KW-0131">Cell cycle</keyword>
<evidence type="ECO:0000256" key="1">
    <source>
        <dbReference type="ARBA" id="ARBA00004123"/>
    </source>
</evidence>
<dbReference type="InterPro" id="IPR027417">
    <property type="entry name" value="P-loop_NTPase"/>
</dbReference>
<comment type="subcellular location">
    <subcellularLocation>
        <location evidence="1">Nucleus</location>
    </subcellularLocation>
</comment>
<dbReference type="GO" id="GO:0008278">
    <property type="term" value="C:cohesin complex"/>
    <property type="evidence" value="ECO:0007669"/>
    <property type="project" value="TreeGrafter"/>
</dbReference>
<keyword evidence="2" id="KW-0132">Cell division</keyword>
<dbReference type="PANTHER" id="PTHR18937">
    <property type="entry name" value="STRUCTURAL MAINTENANCE OF CHROMOSOMES SMC FAMILY MEMBER"/>
    <property type="match status" value="1"/>
</dbReference>
<feature type="domain" description="RecF/RecN/SMC N-terminal" evidence="6">
    <location>
        <begin position="6"/>
        <end position="78"/>
    </location>
</feature>
<dbReference type="Proteomes" id="UP001165120">
    <property type="component" value="Unassembled WGS sequence"/>
</dbReference>
<dbReference type="GO" id="GO:0007062">
    <property type="term" value="P:sister chromatid cohesion"/>
    <property type="evidence" value="ECO:0007669"/>
    <property type="project" value="TreeGrafter"/>
</dbReference>
<evidence type="ECO:0000256" key="4">
    <source>
        <dbReference type="ARBA" id="ARBA00023242"/>
    </source>
</evidence>
<accession>A0A9W6WKW7</accession>
<dbReference type="GO" id="GO:0007059">
    <property type="term" value="P:chromosome segregation"/>
    <property type="evidence" value="ECO:0007669"/>
    <property type="project" value="UniProtKB-ARBA"/>
</dbReference>
<reference evidence="7" key="1">
    <citation type="submission" date="2023-04" db="EMBL/GenBank/DDBJ databases">
        <title>Candida boidinii NBRC 10035.</title>
        <authorList>
            <person name="Ichikawa N."/>
            <person name="Sato H."/>
            <person name="Tonouchi N."/>
        </authorList>
    </citation>
    <scope>NUCLEOTIDE SEQUENCE</scope>
    <source>
        <strain evidence="7">NBRC 10035</strain>
    </source>
</reference>
<sequence>MGRLLGLELYNFKSYRGLSSIGFGTSHFTSIIGPNGSGKSNMMDAISFVLGIRSSHLRSSRLKDLIYRGRIMKSNIAASRNADAIKVNDDANESADGMDRDDNDEEDLMLWQFMRNQTVKF</sequence>
<evidence type="ECO:0000256" key="5">
    <source>
        <dbReference type="ARBA" id="ARBA00023306"/>
    </source>
</evidence>
<protein>
    <submittedName>
        <fullName evidence="7">Unnamed protein product</fullName>
    </submittedName>
</protein>
<dbReference type="GO" id="GO:0051301">
    <property type="term" value="P:cell division"/>
    <property type="evidence" value="ECO:0007669"/>
    <property type="project" value="UniProtKB-KW"/>
</dbReference>
<name>A0A9W6WKW7_CANBO</name>
<dbReference type="GO" id="GO:0003677">
    <property type="term" value="F:DNA binding"/>
    <property type="evidence" value="ECO:0007669"/>
    <property type="project" value="TreeGrafter"/>
</dbReference>
<evidence type="ECO:0000313" key="7">
    <source>
        <dbReference type="EMBL" id="GME81302.1"/>
    </source>
</evidence>
<dbReference type="Pfam" id="PF02463">
    <property type="entry name" value="SMC_N"/>
    <property type="match status" value="1"/>
</dbReference>